<feature type="region of interest" description="Disordered" evidence="2">
    <location>
        <begin position="190"/>
        <end position="282"/>
    </location>
</feature>
<evidence type="ECO:0000256" key="1">
    <source>
        <dbReference type="ARBA" id="ARBA00022737"/>
    </source>
</evidence>
<feature type="domain" description="WSC" evidence="4">
    <location>
        <begin position="684"/>
        <end position="777"/>
    </location>
</feature>
<feature type="chain" id="PRO_5043810778" description="WSC domain-containing protein" evidence="3">
    <location>
        <begin position="20"/>
        <end position="781"/>
    </location>
</feature>
<feature type="domain" description="WSC" evidence="4">
    <location>
        <begin position="579"/>
        <end position="673"/>
    </location>
</feature>
<proteinExistence type="predicted"/>
<evidence type="ECO:0000259" key="4">
    <source>
        <dbReference type="PROSITE" id="PS51212"/>
    </source>
</evidence>
<dbReference type="PROSITE" id="PS51212">
    <property type="entry name" value="WSC"/>
    <property type="match status" value="4"/>
</dbReference>
<dbReference type="Proteomes" id="UP001388673">
    <property type="component" value="Unassembled WGS sequence"/>
</dbReference>
<feature type="domain" description="WSC" evidence="4">
    <location>
        <begin position="56"/>
        <end position="149"/>
    </location>
</feature>
<keyword evidence="6" id="KW-1185">Reference proteome</keyword>
<evidence type="ECO:0000313" key="5">
    <source>
        <dbReference type="EMBL" id="KAK8864735.1"/>
    </source>
</evidence>
<name>A0AAW0Z3L1_9TREE</name>
<feature type="domain" description="WSC" evidence="4">
    <location>
        <begin position="461"/>
        <end position="557"/>
    </location>
</feature>
<reference evidence="5 6" key="1">
    <citation type="journal article" date="2024" name="bioRxiv">
        <title>Comparative genomics of Cryptococcus and Kwoniella reveals pathogenesis evolution and contrasting karyotype dynamics via intercentromeric recombination or chromosome fusion.</title>
        <authorList>
            <person name="Coelho M.A."/>
            <person name="David-Palma M."/>
            <person name="Shea T."/>
            <person name="Bowers K."/>
            <person name="McGinley-Smith S."/>
            <person name="Mohammad A.W."/>
            <person name="Gnirke A."/>
            <person name="Yurkov A.M."/>
            <person name="Nowrousian M."/>
            <person name="Sun S."/>
            <person name="Cuomo C.A."/>
            <person name="Heitman J."/>
        </authorList>
    </citation>
    <scope>NUCLEOTIDE SEQUENCE [LARGE SCALE GENOMIC DNA]</scope>
    <source>
        <strain evidence="5 6">CBS 13917</strain>
    </source>
</reference>
<dbReference type="InterPro" id="IPR051589">
    <property type="entry name" value="Sialate-O-sulfotransferase"/>
</dbReference>
<keyword evidence="3" id="KW-0732">Signal</keyword>
<dbReference type="PANTHER" id="PTHR45964">
    <property type="entry name" value="WSCD FAMILY MEMBER CG9164"/>
    <property type="match status" value="1"/>
</dbReference>
<evidence type="ECO:0000256" key="2">
    <source>
        <dbReference type="SAM" id="MobiDB-lite"/>
    </source>
</evidence>
<organism evidence="5 6">
    <name type="scientific">Kwoniella newhampshirensis</name>
    <dbReference type="NCBI Taxonomy" id="1651941"/>
    <lineage>
        <taxon>Eukaryota</taxon>
        <taxon>Fungi</taxon>
        <taxon>Dikarya</taxon>
        <taxon>Basidiomycota</taxon>
        <taxon>Agaricomycotina</taxon>
        <taxon>Tremellomycetes</taxon>
        <taxon>Tremellales</taxon>
        <taxon>Cryptococcaceae</taxon>
        <taxon>Kwoniella</taxon>
    </lineage>
</organism>
<dbReference type="PANTHER" id="PTHR45964:SF5">
    <property type="entry name" value="WSCD FAMILY MEMBER CG9164"/>
    <property type="match status" value="1"/>
</dbReference>
<dbReference type="SMART" id="SM00321">
    <property type="entry name" value="WSC"/>
    <property type="match status" value="4"/>
</dbReference>
<feature type="signal peptide" evidence="3">
    <location>
        <begin position="1"/>
        <end position="19"/>
    </location>
</feature>
<dbReference type="InterPro" id="IPR002889">
    <property type="entry name" value="WSC_carb-bd"/>
</dbReference>
<dbReference type="GeneID" id="92179250"/>
<comment type="caution">
    <text evidence="5">The sequence shown here is derived from an EMBL/GenBank/DDBJ whole genome shotgun (WGS) entry which is preliminary data.</text>
</comment>
<dbReference type="Pfam" id="PF01822">
    <property type="entry name" value="WSC"/>
    <property type="match status" value="4"/>
</dbReference>
<protein>
    <recommendedName>
        <fullName evidence="4">WSC domain-containing protein</fullName>
    </recommendedName>
</protein>
<dbReference type="EMBL" id="JBCAWK010000003">
    <property type="protein sequence ID" value="KAK8864735.1"/>
    <property type="molecule type" value="Genomic_DNA"/>
</dbReference>
<gene>
    <name evidence="5" type="ORF">IAR55_001991</name>
</gene>
<dbReference type="AlphaFoldDB" id="A0AAW0Z3L1"/>
<accession>A0AAW0Z3L1</accession>
<dbReference type="KEGG" id="kne:92179250"/>
<evidence type="ECO:0000256" key="3">
    <source>
        <dbReference type="SAM" id="SignalP"/>
    </source>
</evidence>
<dbReference type="RefSeq" id="XP_066805031.1">
    <property type="nucleotide sequence ID" value="XM_066945108.1"/>
</dbReference>
<sequence>MSSTSLSILLLVLPALVSGAAVVKPRDYWGGGYNYGNSDAYYLAQAQSSVSGLAPGWSAAGCYSDFGWTSTLNKASGSSWLMNYGTCTDFCSSQGYAYAGVEAGWNCYCGDSIDRSASIVDYGNCGTTCPGNWWQDCGGSNYINIFHLATAPAPAPPAASSSAPAKSSMSAAVSKSSSSASASKSASSSAAASSSSSSASKSASSSSSAATSSSVAPKSSSASASSSSSSSAAAKSSSAPVSSSSASASSSSAAASSASSSASKSSSASASSASASSASSAPKSSSAALISSSSSAPAVSSSASVSSSSAAASSSAAPVSVSSAPAASASSASSSAAASSASTASASSAAPSSASASASSSSAAASSAAPSSNLVPSIAVSVPAVLPSLSAASSAASLSAASSSAAAASSSAPAPSAAPSDVGLPSITISLPVVVPSSSAAASSTSSAAISLPTIPVLPSGWNTGLCIEEGHDNGGRALAKAHYASSDMTQATCAAFCSSKGYTIAGLEYSTECWCGDALSSGASLLKQSASCNMPCGGASNTICGGSGVLTLVVSDIAYSVLNAELTGKIVTLPLGWSAASSPCIAEGTSGRALAAASTASDDMTIDKCISFCDASGWQYAGIEYGRECYCANAITGGASLTLTSNTCNMPCAGDDALTCGGSNGLQLYQNPGNALDLSIINGFALQGCIQEVAGRALSSKSFTDPQMTVEKCTSFCSSNGFAFAGIEYGSECYCGNGYSNGASLGLFSNQCTMSCPGNNKETCGGPNALTVYVSPAGLL</sequence>
<evidence type="ECO:0000313" key="6">
    <source>
        <dbReference type="Proteomes" id="UP001388673"/>
    </source>
</evidence>
<keyword evidence="1" id="KW-0677">Repeat</keyword>